<evidence type="ECO:0008006" key="5">
    <source>
        <dbReference type="Google" id="ProtNLM"/>
    </source>
</evidence>
<dbReference type="Gene3D" id="2.130.10.130">
    <property type="entry name" value="Integrin alpha, N-terminal"/>
    <property type="match status" value="2"/>
</dbReference>
<evidence type="ECO:0000313" key="4">
    <source>
        <dbReference type="Proteomes" id="UP000245802"/>
    </source>
</evidence>
<dbReference type="InterPro" id="IPR015919">
    <property type="entry name" value="Cadherin-like_sf"/>
</dbReference>
<evidence type="ECO:0000256" key="1">
    <source>
        <dbReference type="ARBA" id="ARBA00022729"/>
    </source>
</evidence>
<dbReference type="Gene3D" id="2.60.40.10">
    <property type="entry name" value="Immunoglobulins"/>
    <property type="match status" value="1"/>
</dbReference>
<dbReference type="InterPro" id="IPR059226">
    <property type="entry name" value="Choice_anch_Q_dom"/>
</dbReference>
<dbReference type="Pfam" id="PF05345">
    <property type="entry name" value="He_PIG"/>
    <property type="match status" value="1"/>
</dbReference>
<protein>
    <recommendedName>
        <fullName evidence="5">Right handed beta helix domain-containing protein</fullName>
    </recommendedName>
</protein>
<dbReference type="Gene3D" id="2.160.20.10">
    <property type="entry name" value="Single-stranded right-handed beta-helix, Pectin lyase-like"/>
    <property type="match status" value="1"/>
</dbReference>
<dbReference type="RefSeq" id="WP_109571166.1">
    <property type="nucleotide sequence ID" value="NZ_CP025958.1"/>
</dbReference>
<name>A0A2Z3H0L8_9BACT</name>
<gene>
    <name evidence="3" type="ORF">C1280_22910</name>
</gene>
<dbReference type="SUPFAM" id="SSF49313">
    <property type="entry name" value="Cadherin-like"/>
    <property type="match status" value="1"/>
</dbReference>
<dbReference type="InterPro" id="IPR013783">
    <property type="entry name" value="Ig-like_fold"/>
</dbReference>
<dbReference type="InterPro" id="IPR012334">
    <property type="entry name" value="Pectin_lyas_fold"/>
</dbReference>
<accession>A0A2Z3H0L8</accession>
<proteinExistence type="predicted"/>
<evidence type="ECO:0000256" key="2">
    <source>
        <dbReference type="SAM" id="MobiDB-lite"/>
    </source>
</evidence>
<dbReference type="SMART" id="SM00710">
    <property type="entry name" value="PbH1"/>
    <property type="match status" value="9"/>
</dbReference>
<dbReference type="OrthoDB" id="9770183at2"/>
<sequence>MAFHNSRSLRKSLFGRLAIEQMEDRCVPAFLAVTGFADGPAGPPTAGTGTQNDPYLFGSLRAAVQYAQAAGDDTITLSAGTYLLTDTTDFGLDIVDAATTGKLTIGGAGASQTSITASFGAPNANTRLFNLSGGADLTLTNMTLSGGNVTDIGGAIVAYGGSAGTHLALTGVDLFANQAQDLGGGVALIGIDGSVTATLTNVNVTNNQSGYGGGIGIFYGGILTATDSSFTGNQAVVIGGGIATYYGGSVTITNSTLSGNTAIYGGAVGVCLDIGGSVTITNSTLSGNTAHYGGAVGVFSDIAGTVSVTNSTLSGNAADYGGAVFTADDYGGATTLTNSTVSGNTATYGGGGLAALYGGNDGTLDLVNSTVSGNAAAYGGGALFTGAQGTLTNSTVTANRGYGGGLSADGWIAVTVRNSIVAGNLDPTGTTPDDLFVDSGIPFLFNYSLIGVGDSLVLAPPPVGTGNQIGTLANPLDPRLGPLANNGGLTHTHALLADSPARDMGDPDASNLPPTDQRGQTRVLGGRVDIGAVEFVAVAIGPDALPAGTVGTAYAATLTAAGASGPFVYTVTAGALPPGVTLSAAGELTGAPTAAGAYTFTVAATDSSGASGAREFALTVAAAATPPKFVLGAGNNGRVQLAGGDGTSIPAFNGFQGEVRVATTDLNGDGVMDIVAGAGAGSAGGHVKVFDGATGALIRSFLAFDGFAGGVYVTTGDINRDGVADLIVGAGAGSAGGHVKVFDGATGALIRSFFAFDGFAGGARVSSGDVNGDGADDIIVGAGVGSAGGHVKVFDGATGALVRSFFTFDGSTGGVFVGAADLDGNGTDEILVGADAGADPVVNVYGAADRPQLSFLAYAPAFRGGVRVAGFDVDGDGRDEILTGSGAGAAGDGRVFDSAGRVLSSQIVADVLSGIFVG</sequence>
<dbReference type="InterPro" id="IPR028994">
    <property type="entry name" value="Integrin_alpha_N"/>
</dbReference>
<dbReference type="PANTHER" id="PTHR11319">
    <property type="entry name" value="G PROTEIN-COUPLED RECEPTOR-RELATED"/>
    <property type="match status" value="1"/>
</dbReference>
<evidence type="ECO:0000313" key="3">
    <source>
        <dbReference type="EMBL" id="AWM39563.1"/>
    </source>
</evidence>
<dbReference type="SUPFAM" id="SSF69318">
    <property type="entry name" value="Integrin alpha N-terminal domain"/>
    <property type="match status" value="1"/>
</dbReference>
<reference evidence="3 4" key="1">
    <citation type="submission" date="2018-01" db="EMBL/GenBank/DDBJ databases">
        <title>G. obscuriglobus.</title>
        <authorList>
            <person name="Franke J."/>
            <person name="Blomberg W."/>
            <person name="Selmecki A."/>
        </authorList>
    </citation>
    <scope>NUCLEOTIDE SEQUENCE [LARGE SCALE GENOMIC DNA]</scope>
    <source>
        <strain evidence="3 4">DSM 5831</strain>
    </source>
</reference>
<dbReference type="KEGG" id="gog:C1280_22910"/>
<dbReference type="InterPro" id="IPR006626">
    <property type="entry name" value="PbH1"/>
</dbReference>
<dbReference type="EMBL" id="CP025958">
    <property type="protein sequence ID" value="AWM39563.1"/>
    <property type="molecule type" value="Genomic_DNA"/>
</dbReference>
<dbReference type="AlphaFoldDB" id="A0A2Z3H0L8"/>
<keyword evidence="4" id="KW-1185">Reference proteome</keyword>
<dbReference type="Pfam" id="PF13517">
    <property type="entry name" value="FG-GAP_3"/>
    <property type="match status" value="1"/>
</dbReference>
<dbReference type="InterPro" id="IPR013517">
    <property type="entry name" value="FG-GAP"/>
</dbReference>
<dbReference type="GO" id="GO:0016020">
    <property type="term" value="C:membrane"/>
    <property type="evidence" value="ECO:0007669"/>
    <property type="project" value="InterPro"/>
</dbReference>
<dbReference type="SUPFAM" id="SSF51126">
    <property type="entry name" value="Pectin lyase-like"/>
    <property type="match status" value="2"/>
</dbReference>
<dbReference type="NCBIfam" id="NF041518">
    <property type="entry name" value="choice_anch_Q"/>
    <property type="match status" value="1"/>
</dbReference>
<dbReference type="Proteomes" id="UP000245802">
    <property type="component" value="Chromosome"/>
</dbReference>
<keyword evidence="1" id="KW-0732">Signal</keyword>
<feature type="region of interest" description="Disordered" evidence="2">
    <location>
        <begin position="499"/>
        <end position="521"/>
    </location>
</feature>
<dbReference type="PANTHER" id="PTHR11319:SF35">
    <property type="entry name" value="OUTER MEMBRANE PROTEIN PMPC-RELATED"/>
    <property type="match status" value="1"/>
</dbReference>
<organism evidence="3 4">
    <name type="scientific">Gemmata obscuriglobus</name>
    <dbReference type="NCBI Taxonomy" id="114"/>
    <lineage>
        <taxon>Bacteria</taxon>
        <taxon>Pseudomonadati</taxon>
        <taxon>Planctomycetota</taxon>
        <taxon>Planctomycetia</taxon>
        <taxon>Gemmatales</taxon>
        <taxon>Gemmataceae</taxon>
        <taxon>Gemmata</taxon>
    </lineage>
</organism>
<dbReference type="InterPro" id="IPR011050">
    <property type="entry name" value="Pectin_lyase_fold/virulence"/>
</dbReference>
<dbReference type="GO" id="GO:0005509">
    <property type="term" value="F:calcium ion binding"/>
    <property type="evidence" value="ECO:0007669"/>
    <property type="project" value="InterPro"/>
</dbReference>